<sequence>MAFGQSHFGRLHSTKCIPKFSTPDTVTTPSCNTPSQALHPIHTGFKALRILALPAKEGNSKMHSSKIHSASCTGPSKTWKITFRKMYSVNFSLRLVISDPRTPPNALRFPTSGFLRIPCKLQSGQMHFDSKENALRLLALLTITPTYESSSHRIPRRAKTTTNTKAPLRLKKQDNHYSSANSIHQLATNIGKHNHIVDASYLLLAKNCARGYTSGPHSFDYRKSATTAGHIEDQIESKEVAY</sequence>
<proteinExistence type="predicted"/>
<dbReference type="AlphaFoldDB" id="A0AAD3SMT2"/>
<protein>
    <submittedName>
        <fullName evidence="1">Uncharacterized protein</fullName>
    </submittedName>
</protein>
<comment type="caution">
    <text evidence="1">The sequence shown here is derived from an EMBL/GenBank/DDBJ whole genome shotgun (WGS) entry which is preliminary data.</text>
</comment>
<name>A0AAD3SMT2_NEPGR</name>
<gene>
    <name evidence="1" type="ORF">Nepgr_015873</name>
</gene>
<organism evidence="1 2">
    <name type="scientific">Nepenthes gracilis</name>
    <name type="common">Slender pitcher plant</name>
    <dbReference type="NCBI Taxonomy" id="150966"/>
    <lineage>
        <taxon>Eukaryota</taxon>
        <taxon>Viridiplantae</taxon>
        <taxon>Streptophyta</taxon>
        <taxon>Embryophyta</taxon>
        <taxon>Tracheophyta</taxon>
        <taxon>Spermatophyta</taxon>
        <taxon>Magnoliopsida</taxon>
        <taxon>eudicotyledons</taxon>
        <taxon>Gunneridae</taxon>
        <taxon>Pentapetalae</taxon>
        <taxon>Caryophyllales</taxon>
        <taxon>Nepenthaceae</taxon>
        <taxon>Nepenthes</taxon>
    </lineage>
</organism>
<keyword evidence="2" id="KW-1185">Reference proteome</keyword>
<accession>A0AAD3SMT2</accession>
<dbReference type="Proteomes" id="UP001279734">
    <property type="component" value="Unassembled WGS sequence"/>
</dbReference>
<evidence type="ECO:0000313" key="2">
    <source>
        <dbReference type="Proteomes" id="UP001279734"/>
    </source>
</evidence>
<reference evidence="1" key="1">
    <citation type="submission" date="2023-05" db="EMBL/GenBank/DDBJ databases">
        <title>Nepenthes gracilis genome sequencing.</title>
        <authorList>
            <person name="Fukushima K."/>
        </authorList>
    </citation>
    <scope>NUCLEOTIDE SEQUENCE</scope>
    <source>
        <strain evidence="1">SING2019-196</strain>
    </source>
</reference>
<dbReference type="EMBL" id="BSYO01000013">
    <property type="protein sequence ID" value="GMH14032.1"/>
    <property type="molecule type" value="Genomic_DNA"/>
</dbReference>
<evidence type="ECO:0000313" key="1">
    <source>
        <dbReference type="EMBL" id="GMH14032.1"/>
    </source>
</evidence>